<evidence type="ECO:0000256" key="4">
    <source>
        <dbReference type="PIRSR" id="PIRSR610708-1"/>
    </source>
</evidence>
<feature type="active site" description="Nucleophile" evidence="4">
    <location>
        <position position="6"/>
    </location>
</feature>
<dbReference type="AlphaFoldDB" id="A0A1G2T5Z5"/>
<protein>
    <recommendedName>
        <fullName evidence="3">Nucleotidase</fullName>
        <ecNumber evidence="3">3.1.3.-</ecNumber>
    </recommendedName>
</protein>
<dbReference type="InterPro" id="IPR023214">
    <property type="entry name" value="HAD_sf"/>
</dbReference>
<comment type="caution">
    <text evidence="5">The sequence shown here is derived from an EMBL/GenBank/DDBJ whole genome shotgun (WGS) entry which is preliminary data.</text>
</comment>
<name>A0A1G2T5Z5_9BACT</name>
<keyword evidence="2 3" id="KW-0378">Hydrolase</keyword>
<dbReference type="PANTHER" id="PTHR35134">
    <property type="entry name" value="NUCLEOTIDASE YQFW-RELATED"/>
    <property type="match status" value="1"/>
</dbReference>
<dbReference type="InterPro" id="IPR010708">
    <property type="entry name" value="5'(3')-deoxyribonucleotidase"/>
</dbReference>
<evidence type="ECO:0000256" key="3">
    <source>
        <dbReference type="PIRNR" id="PIRNR021362"/>
    </source>
</evidence>
<dbReference type="Pfam" id="PF06941">
    <property type="entry name" value="NT5C"/>
    <property type="match status" value="1"/>
</dbReference>
<dbReference type="PIRSF" id="PIRSF021362">
    <property type="entry name" value="UCP021362_HAD"/>
    <property type="match status" value="1"/>
</dbReference>
<dbReference type="PANTHER" id="PTHR35134:SF2">
    <property type="entry name" value="NUCLEOTIDASE YQFW-RELATED"/>
    <property type="match status" value="1"/>
</dbReference>
<evidence type="ECO:0000313" key="5">
    <source>
        <dbReference type="EMBL" id="OHA92705.1"/>
    </source>
</evidence>
<dbReference type="InterPro" id="IPR009206">
    <property type="entry name" value="Nucleotidase_putative"/>
</dbReference>
<dbReference type="SUPFAM" id="SSF56784">
    <property type="entry name" value="HAD-like"/>
    <property type="match status" value="1"/>
</dbReference>
<dbReference type="InterPro" id="IPR052419">
    <property type="entry name" value="5_3-deoxyribonucleotidase-like"/>
</dbReference>
<gene>
    <name evidence="5" type="ORF">A2W58_01285</name>
</gene>
<dbReference type="GO" id="GO:0009264">
    <property type="term" value="P:deoxyribonucleotide catabolic process"/>
    <property type="evidence" value="ECO:0007669"/>
    <property type="project" value="InterPro"/>
</dbReference>
<comment type="similarity">
    <text evidence="1 3">Belongs to the 5'(3')-deoxyribonucleotidase family.</text>
</comment>
<proteinExistence type="inferred from homology"/>
<sequence>MIIGFDLDDILLDFQDTLRGYHNIQYGTNYKREDDNVWNLWERWSCTPEDSKQRVFDFYEHEMHLNALPIYGSMEGINTLKNNNELFVITARPESMKEKTLEWLSKHFPQAFQQVVFTNLFYGDGNKRNKSDVCKELGVEIFVEDALHNAYDVAEAGIPVLLLDAPWNQSEVKPPITRVYSWEEIVQKLNP</sequence>
<dbReference type="EC" id="3.1.3.-" evidence="3"/>
<dbReference type="InterPro" id="IPR036412">
    <property type="entry name" value="HAD-like_sf"/>
</dbReference>
<evidence type="ECO:0000313" key="6">
    <source>
        <dbReference type="Proteomes" id="UP000179264"/>
    </source>
</evidence>
<dbReference type="GO" id="GO:0008253">
    <property type="term" value="F:5'-nucleotidase activity"/>
    <property type="evidence" value="ECO:0007669"/>
    <property type="project" value="InterPro"/>
</dbReference>
<dbReference type="Gene3D" id="3.40.50.1000">
    <property type="entry name" value="HAD superfamily/HAD-like"/>
    <property type="match status" value="1"/>
</dbReference>
<organism evidence="5 6">
    <name type="scientific">Candidatus Zambryskibacteria bacterium RIFCSPHIGHO2_02_38_10.5</name>
    <dbReference type="NCBI Taxonomy" id="1802742"/>
    <lineage>
        <taxon>Bacteria</taxon>
        <taxon>Candidatus Zambryskiibacteriota</taxon>
    </lineage>
</organism>
<evidence type="ECO:0000256" key="2">
    <source>
        <dbReference type="ARBA" id="ARBA00022801"/>
    </source>
</evidence>
<feature type="active site" description="Proton donor" evidence="4">
    <location>
        <position position="8"/>
    </location>
</feature>
<evidence type="ECO:0000256" key="1">
    <source>
        <dbReference type="ARBA" id="ARBA00009589"/>
    </source>
</evidence>
<reference evidence="5 6" key="1">
    <citation type="journal article" date="2016" name="Nat. Commun.">
        <title>Thousands of microbial genomes shed light on interconnected biogeochemical processes in an aquifer system.</title>
        <authorList>
            <person name="Anantharaman K."/>
            <person name="Brown C.T."/>
            <person name="Hug L.A."/>
            <person name="Sharon I."/>
            <person name="Castelle C.J."/>
            <person name="Probst A.J."/>
            <person name="Thomas B.C."/>
            <person name="Singh A."/>
            <person name="Wilkins M.J."/>
            <person name="Karaoz U."/>
            <person name="Brodie E.L."/>
            <person name="Williams K.H."/>
            <person name="Hubbard S.S."/>
            <person name="Banfield J.F."/>
        </authorList>
    </citation>
    <scope>NUCLEOTIDE SEQUENCE [LARGE SCALE GENOMIC DNA]</scope>
</reference>
<accession>A0A1G2T5Z5</accession>
<dbReference type="Proteomes" id="UP000179264">
    <property type="component" value="Unassembled WGS sequence"/>
</dbReference>
<dbReference type="EMBL" id="MHVL01000040">
    <property type="protein sequence ID" value="OHA92705.1"/>
    <property type="molecule type" value="Genomic_DNA"/>
</dbReference>